<keyword evidence="2" id="KW-1185">Reference proteome</keyword>
<dbReference type="EMBL" id="CP016022">
    <property type="protein sequence ID" value="ANJ74312.1"/>
    <property type="molecule type" value="Genomic_DNA"/>
</dbReference>
<gene>
    <name evidence="1" type="ORF">A9Y76_18470</name>
</gene>
<protein>
    <submittedName>
        <fullName evidence="1">Uncharacterized protein</fullName>
    </submittedName>
</protein>
<evidence type="ECO:0000313" key="2">
    <source>
        <dbReference type="Proteomes" id="UP000078572"/>
    </source>
</evidence>
<dbReference type="Proteomes" id="UP000078572">
    <property type="component" value="Chromosome 1"/>
</dbReference>
<name>A0A192A1Y4_9RALS</name>
<dbReference type="RefSeq" id="WP_064806074.1">
    <property type="nucleotide sequence ID" value="NZ_CP016022.1"/>
</dbReference>
<proteinExistence type="predicted"/>
<sequence length="211" mass="22597">MRKVRNYLNNSVALSLALLGLSGPAAAQAGYALMPIHNGVNALKLRGYDAIAVRAWRENFNAHSFDVVTFFVRDGAAGRAQPWSLVPVFRRSEGGGSGGSGEQEQLHVTTGGGADCLLHDFRLLLAQGGKPAVLILANREAGASYAADANVRFDYYVLTENANSTPGYPKLSFRWQKSQPARAQYCDVNRAFDQELHLGTSSGTANVADGP</sequence>
<dbReference type="AlphaFoldDB" id="A0A192A1Y4"/>
<dbReference type="GeneID" id="61528015"/>
<dbReference type="OrthoDB" id="5950643at2"/>
<dbReference type="STRING" id="190721.ACS15_3906"/>
<accession>A0A192A1Y4</accession>
<organism evidence="1 2">
    <name type="scientific">Ralstonia insidiosa</name>
    <dbReference type="NCBI Taxonomy" id="190721"/>
    <lineage>
        <taxon>Bacteria</taxon>
        <taxon>Pseudomonadati</taxon>
        <taxon>Pseudomonadota</taxon>
        <taxon>Betaproteobacteria</taxon>
        <taxon>Burkholderiales</taxon>
        <taxon>Burkholderiaceae</taxon>
        <taxon>Ralstonia</taxon>
    </lineage>
</organism>
<reference evidence="2" key="1">
    <citation type="submission" date="2016-06" db="EMBL/GenBank/DDBJ databases">
        <authorList>
            <person name="Xu Y."/>
            <person name="Nagy A."/>
            <person name="Yan X."/>
            <person name="Kim S.W."/>
            <person name="Haley B."/>
            <person name="Liu N.T."/>
            <person name="Nou X."/>
        </authorList>
    </citation>
    <scope>NUCLEOTIDE SEQUENCE [LARGE SCALE GENOMIC DNA]</scope>
    <source>
        <strain evidence="2">ATCC 49129</strain>
    </source>
</reference>
<evidence type="ECO:0000313" key="1">
    <source>
        <dbReference type="EMBL" id="ANJ74312.1"/>
    </source>
</evidence>